<dbReference type="AlphaFoldDB" id="M5U290"/>
<feature type="chain" id="PRO_5004072805" evidence="1">
    <location>
        <begin position="24"/>
        <end position="63"/>
    </location>
</feature>
<dbReference type="RefSeq" id="WP_008679607.1">
    <property type="nucleotide sequence ID" value="NZ_ANOH01000209.1"/>
</dbReference>
<accession>M5U290</accession>
<dbReference type="EMBL" id="ANOH01000209">
    <property type="protein sequence ID" value="EMI55555.1"/>
    <property type="molecule type" value="Genomic_DNA"/>
</dbReference>
<keyword evidence="3" id="KW-1185">Reference proteome</keyword>
<dbReference type="OrthoDB" id="10003701at2"/>
<evidence type="ECO:0000256" key="1">
    <source>
        <dbReference type="SAM" id="SignalP"/>
    </source>
</evidence>
<feature type="signal peptide" evidence="1">
    <location>
        <begin position="1"/>
        <end position="23"/>
    </location>
</feature>
<reference evidence="2 3" key="1">
    <citation type="journal article" date="2013" name="Mar. Genomics">
        <title>Expression of sulfatases in Rhodopirellula baltica and the diversity of sulfatases in the genus Rhodopirellula.</title>
        <authorList>
            <person name="Wegner C.E."/>
            <person name="Richter-Heitmann T."/>
            <person name="Klindworth A."/>
            <person name="Klockow C."/>
            <person name="Richter M."/>
            <person name="Achstetter T."/>
            <person name="Glockner F.O."/>
            <person name="Harder J."/>
        </authorList>
    </citation>
    <scope>NUCLEOTIDE SEQUENCE [LARGE SCALE GENOMIC DNA]</scope>
    <source>
        <strain evidence="2 3">SM41</strain>
    </source>
</reference>
<comment type="caution">
    <text evidence="2">The sequence shown here is derived from an EMBL/GenBank/DDBJ whole genome shotgun (WGS) entry which is preliminary data.</text>
</comment>
<sequence>MKIHSRSLTLLFSVFLICSVAGCETKTEVTSGNEIGDYLSEHPELVEAAEQAGKELNEESKTR</sequence>
<dbReference type="PROSITE" id="PS51257">
    <property type="entry name" value="PROKAR_LIPOPROTEIN"/>
    <property type="match status" value="1"/>
</dbReference>
<evidence type="ECO:0000313" key="3">
    <source>
        <dbReference type="Proteomes" id="UP000011885"/>
    </source>
</evidence>
<dbReference type="Proteomes" id="UP000011885">
    <property type="component" value="Unassembled WGS sequence"/>
</dbReference>
<dbReference type="PATRIC" id="fig|1263870.3.peg.3205"/>
<proteinExistence type="predicted"/>
<protein>
    <submittedName>
        <fullName evidence="2">Secreted protein</fullName>
    </submittedName>
</protein>
<organism evidence="2 3">
    <name type="scientific">Rhodopirellula sallentina SM41</name>
    <dbReference type="NCBI Taxonomy" id="1263870"/>
    <lineage>
        <taxon>Bacteria</taxon>
        <taxon>Pseudomonadati</taxon>
        <taxon>Planctomycetota</taxon>
        <taxon>Planctomycetia</taxon>
        <taxon>Pirellulales</taxon>
        <taxon>Pirellulaceae</taxon>
        <taxon>Rhodopirellula</taxon>
    </lineage>
</organism>
<keyword evidence="1" id="KW-0732">Signal</keyword>
<name>M5U290_9BACT</name>
<gene>
    <name evidence="2" type="ORF">RSSM_03015</name>
</gene>
<evidence type="ECO:0000313" key="2">
    <source>
        <dbReference type="EMBL" id="EMI55555.1"/>
    </source>
</evidence>